<dbReference type="PANTHER" id="PTHR24256">
    <property type="entry name" value="TRYPTASE-RELATED"/>
    <property type="match status" value="1"/>
</dbReference>
<evidence type="ECO:0000259" key="3">
    <source>
        <dbReference type="Pfam" id="PF00089"/>
    </source>
</evidence>
<dbReference type="EMBL" id="JAKKPZ010000197">
    <property type="protein sequence ID" value="KAI1698944.1"/>
    <property type="molecule type" value="Genomic_DNA"/>
</dbReference>
<feature type="domain" description="Peptidase S1" evidence="3">
    <location>
        <begin position="3"/>
        <end position="55"/>
    </location>
</feature>
<gene>
    <name evidence="4" type="ORF">DdX_17604</name>
</gene>
<evidence type="ECO:0000313" key="5">
    <source>
        <dbReference type="Proteomes" id="UP001201812"/>
    </source>
</evidence>
<name>A0AAD4MM94_9BILA</name>
<dbReference type="InterPro" id="IPR051487">
    <property type="entry name" value="Ser/Thr_Proteases_Immune/Dev"/>
</dbReference>
<dbReference type="InterPro" id="IPR043504">
    <property type="entry name" value="Peptidase_S1_PA_chymotrypsin"/>
</dbReference>
<dbReference type="Proteomes" id="UP001201812">
    <property type="component" value="Unassembled WGS sequence"/>
</dbReference>
<dbReference type="GO" id="GO:0006508">
    <property type="term" value="P:proteolysis"/>
    <property type="evidence" value="ECO:0007669"/>
    <property type="project" value="InterPro"/>
</dbReference>
<dbReference type="Pfam" id="PF00089">
    <property type="entry name" value="Trypsin"/>
    <property type="match status" value="1"/>
</dbReference>
<evidence type="ECO:0000256" key="1">
    <source>
        <dbReference type="ARBA" id="ARBA00023157"/>
    </source>
</evidence>
<evidence type="ECO:0000256" key="2">
    <source>
        <dbReference type="ARBA" id="ARBA00024195"/>
    </source>
</evidence>
<proteinExistence type="inferred from homology"/>
<comment type="similarity">
    <text evidence="2">Belongs to the peptidase S1 family. CLIP subfamily.</text>
</comment>
<keyword evidence="5" id="KW-1185">Reference proteome</keyword>
<dbReference type="GO" id="GO:0004252">
    <property type="term" value="F:serine-type endopeptidase activity"/>
    <property type="evidence" value="ECO:0007669"/>
    <property type="project" value="InterPro"/>
</dbReference>
<organism evidence="4 5">
    <name type="scientific">Ditylenchus destructor</name>
    <dbReference type="NCBI Taxonomy" id="166010"/>
    <lineage>
        <taxon>Eukaryota</taxon>
        <taxon>Metazoa</taxon>
        <taxon>Ecdysozoa</taxon>
        <taxon>Nematoda</taxon>
        <taxon>Chromadorea</taxon>
        <taxon>Rhabditida</taxon>
        <taxon>Tylenchina</taxon>
        <taxon>Tylenchomorpha</taxon>
        <taxon>Sphaerularioidea</taxon>
        <taxon>Anguinidae</taxon>
        <taxon>Anguininae</taxon>
        <taxon>Ditylenchus</taxon>
    </lineage>
</organism>
<dbReference type="AlphaFoldDB" id="A0AAD4MM94"/>
<dbReference type="InterPro" id="IPR001254">
    <property type="entry name" value="Trypsin_dom"/>
</dbReference>
<sequence length="67" mass="7437">MREGDSGSPLQIQNPARSDGKVQWMQVGICSFGDPYEYQGAPDVFTRLTTYCDWIAETTKNAAECSD</sequence>
<reference evidence="4" key="1">
    <citation type="submission" date="2022-01" db="EMBL/GenBank/DDBJ databases">
        <title>Genome Sequence Resource for Two Populations of Ditylenchus destructor, the Migratory Endoparasitic Phytonematode.</title>
        <authorList>
            <person name="Zhang H."/>
            <person name="Lin R."/>
            <person name="Xie B."/>
        </authorList>
    </citation>
    <scope>NUCLEOTIDE SEQUENCE</scope>
    <source>
        <strain evidence="4">BazhouSP</strain>
    </source>
</reference>
<protein>
    <submittedName>
        <fullName evidence="4">Trypsin domain-containing protein</fullName>
    </submittedName>
</protein>
<dbReference type="Gene3D" id="2.40.10.10">
    <property type="entry name" value="Trypsin-like serine proteases"/>
    <property type="match status" value="1"/>
</dbReference>
<evidence type="ECO:0000313" key="4">
    <source>
        <dbReference type="EMBL" id="KAI1698944.1"/>
    </source>
</evidence>
<comment type="caution">
    <text evidence="4">The sequence shown here is derived from an EMBL/GenBank/DDBJ whole genome shotgun (WGS) entry which is preliminary data.</text>
</comment>
<keyword evidence="1" id="KW-1015">Disulfide bond</keyword>
<dbReference type="InterPro" id="IPR009003">
    <property type="entry name" value="Peptidase_S1_PA"/>
</dbReference>
<accession>A0AAD4MM94</accession>
<dbReference type="SUPFAM" id="SSF50494">
    <property type="entry name" value="Trypsin-like serine proteases"/>
    <property type="match status" value="1"/>
</dbReference>